<dbReference type="Gene3D" id="3.90.1150.200">
    <property type="match status" value="1"/>
</dbReference>
<dbReference type="KEGG" id="tsph:KIH39_17990"/>
<dbReference type="EMBL" id="CP074694">
    <property type="protein sequence ID" value="QVL30734.1"/>
    <property type="molecule type" value="Genomic_DNA"/>
</dbReference>
<name>A0A8E6B3F5_9BACT</name>
<protein>
    <submittedName>
        <fullName evidence="2">DUF1801 domain-containing protein</fullName>
    </submittedName>
</protein>
<dbReference type="InterPro" id="IPR014922">
    <property type="entry name" value="YdhG-like"/>
</dbReference>
<feature type="domain" description="YdhG-like" evidence="1">
    <location>
        <begin position="25"/>
        <end position="115"/>
    </location>
</feature>
<reference evidence="2" key="1">
    <citation type="submission" date="2021-05" db="EMBL/GenBank/DDBJ databases">
        <title>Complete genome sequence of the cellulolytic planctomycete Telmatocola sphagniphila SP2T and characterization of the first cellulase from planctomycetes.</title>
        <authorList>
            <person name="Rakitin A.L."/>
            <person name="Beletsky A.V."/>
            <person name="Naumoff D.G."/>
            <person name="Kulichevskaya I.S."/>
            <person name="Mardanov A.V."/>
            <person name="Ravin N.V."/>
            <person name="Dedysh S.N."/>
        </authorList>
    </citation>
    <scope>NUCLEOTIDE SEQUENCE</scope>
    <source>
        <strain evidence="2">SP2T</strain>
    </source>
</reference>
<dbReference type="Pfam" id="PF08818">
    <property type="entry name" value="DUF1801"/>
    <property type="match status" value="1"/>
</dbReference>
<dbReference type="SUPFAM" id="SSF159888">
    <property type="entry name" value="YdhG-like"/>
    <property type="match status" value="1"/>
</dbReference>
<sequence>MPKESKASQALDIDNYIAIFPGNVQAILKKIRQTIRQAAPEAKEMISYRMPAFKQNGILVYFAAWENHIGLYPPISGNKTIEKCLARYRGPKGNLQFPLNEPIPYELIEKIVRLRVRQDTEKTAAQRKKRPKAE</sequence>
<evidence type="ECO:0000313" key="3">
    <source>
        <dbReference type="Proteomes" id="UP000676194"/>
    </source>
</evidence>
<evidence type="ECO:0000259" key="1">
    <source>
        <dbReference type="Pfam" id="PF08818"/>
    </source>
</evidence>
<evidence type="ECO:0000313" key="2">
    <source>
        <dbReference type="EMBL" id="QVL30734.1"/>
    </source>
</evidence>
<accession>A0A8E6B3F5</accession>
<keyword evidence="3" id="KW-1185">Reference proteome</keyword>
<proteinExistence type="predicted"/>
<dbReference type="Proteomes" id="UP000676194">
    <property type="component" value="Chromosome"/>
</dbReference>
<dbReference type="RefSeq" id="WP_213494617.1">
    <property type="nucleotide sequence ID" value="NZ_CP074694.1"/>
</dbReference>
<gene>
    <name evidence="2" type="ORF">KIH39_17990</name>
</gene>
<dbReference type="AlphaFoldDB" id="A0A8E6B3F5"/>
<organism evidence="2 3">
    <name type="scientific">Telmatocola sphagniphila</name>
    <dbReference type="NCBI Taxonomy" id="1123043"/>
    <lineage>
        <taxon>Bacteria</taxon>
        <taxon>Pseudomonadati</taxon>
        <taxon>Planctomycetota</taxon>
        <taxon>Planctomycetia</taxon>
        <taxon>Gemmatales</taxon>
        <taxon>Gemmataceae</taxon>
    </lineage>
</organism>